<keyword evidence="6" id="KW-0833">Ubl conjugation pathway</keyword>
<feature type="compositionally biased region" description="Gly residues" evidence="9">
    <location>
        <begin position="294"/>
        <end position="310"/>
    </location>
</feature>
<feature type="compositionally biased region" description="Low complexity" evidence="9">
    <location>
        <begin position="338"/>
        <end position="367"/>
    </location>
</feature>
<keyword evidence="5 8" id="KW-0863">Zinc-finger</keyword>
<evidence type="ECO:0000256" key="9">
    <source>
        <dbReference type="SAM" id="MobiDB-lite"/>
    </source>
</evidence>
<dbReference type="CDD" id="cd16667">
    <property type="entry name" value="RING-H2_RNF126-like"/>
    <property type="match status" value="1"/>
</dbReference>
<dbReference type="GO" id="GO:0016567">
    <property type="term" value="P:protein ubiquitination"/>
    <property type="evidence" value="ECO:0007669"/>
    <property type="project" value="TreeGrafter"/>
</dbReference>
<proteinExistence type="predicted"/>
<keyword evidence="3" id="KW-0808">Transferase</keyword>
<dbReference type="Pfam" id="PF14369">
    <property type="entry name" value="Zn_ribbon_19"/>
    <property type="match status" value="1"/>
</dbReference>
<dbReference type="PANTHER" id="PTHR15710:SF169">
    <property type="entry name" value="RING-TYPE E3 UBIQUITIN TRANSFERASE"/>
    <property type="match status" value="1"/>
</dbReference>
<dbReference type="EMBL" id="KE619456">
    <property type="protein sequence ID" value="EXC35976.1"/>
    <property type="molecule type" value="Genomic_DNA"/>
</dbReference>
<reference evidence="12" key="1">
    <citation type="submission" date="2013-01" db="EMBL/GenBank/DDBJ databases">
        <title>Draft Genome Sequence of a Mulberry Tree, Morus notabilis C.K. Schneid.</title>
        <authorList>
            <person name="He N."/>
            <person name="Zhao S."/>
        </authorList>
    </citation>
    <scope>NUCLEOTIDE SEQUENCE</scope>
</reference>
<accession>W9T1E8</accession>
<evidence type="ECO:0000256" key="7">
    <source>
        <dbReference type="ARBA" id="ARBA00022833"/>
    </source>
</evidence>
<dbReference type="PANTHER" id="PTHR15710">
    <property type="entry name" value="E3 UBIQUITIN-PROTEIN LIGASE PRAJA"/>
    <property type="match status" value="1"/>
</dbReference>
<keyword evidence="4" id="KW-0479">Metal-binding</keyword>
<dbReference type="SUPFAM" id="SSF57850">
    <property type="entry name" value="RING/U-box"/>
    <property type="match status" value="1"/>
</dbReference>
<dbReference type="PROSITE" id="PS50089">
    <property type="entry name" value="ZF_RING_2"/>
    <property type="match status" value="1"/>
</dbReference>
<evidence type="ECO:0000256" key="3">
    <source>
        <dbReference type="ARBA" id="ARBA00022679"/>
    </source>
</evidence>
<dbReference type="GO" id="GO:0005737">
    <property type="term" value="C:cytoplasm"/>
    <property type="evidence" value="ECO:0007669"/>
    <property type="project" value="TreeGrafter"/>
</dbReference>
<evidence type="ECO:0000256" key="8">
    <source>
        <dbReference type="PROSITE-ProRule" id="PRU00175"/>
    </source>
</evidence>
<dbReference type="Pfam" id="PF13639">
    <property type="entry name" value="zf-RING_2"/>
    <property type="match status" value="1"/>
</dbReference>
<dbReference type="GO" id="GO:0061630">
    <property type="term" value="F:ubiquitin protein ligase activity"/>
    <property type="evidence" value="ECO:0007669"/>
    <property type="project" value="UniProtKB-EC"/>
</dbReference>
<evidence type="ECO:0000259" key="10">
    <source>
        <dbReference type="PROSITE" id="PS50089"/>
    </source>
</evidence>
<evidence type="ECO:0000256" key="1">
    <source>
        <dbReference type="ARBA" id="ARBA00000900"/>
    </source>
</evidence>
<feature type="region of interest" description="Disordered" evidence="9">
    <location>
        <begin position="337"/>
        <end position="378"/>
    </location>
</feature>
<protein>
    <recommendedName>
        <fullName evidence="2">RING-type E3 ubiquitin transferase</fullName>
        <ecNumber evidence="2">2.3.2.27</ecNumber>
    </recommendedName>
</protein>
<evidence type="ECO:0000256" key="5">
    <source>
        <dbReference type="ARBA" id="ARBA00022771"/>
    </source>
</evidence>
<sequence>MSSSGGNSGGGGIGISAPQPYFCHQCNRTVSITPSPTSDLVCPVCGGGFLEEVQNPNPSPEPSPNSFFSFSSDDSSFGARGFPLLFTTTSSSGHGGGALVDDLPALFGGPLTRVSQSEDTDAFNPFAFLQNYLQTLRATGANVQFVIDGNPGDPAGFRVPTNLNLGDYFFGPGLEQLIQQLAENDPNRYGTPPASKSAMEGLPSVKITEELLASDSSQCAVCKDTFELGEEAKQMPCKHIYHSECILPWLELHNSCPVCRYELPTDDPDYEQRNRGTSTPANQSQAAGGFNISVGGGSINAVGDGSGSGATSGENPQTPRMVERRFTISLPQLFRVFGSTAETSNTGSGNNNGNNEGSNSENRGNQSTGSEPRHEDLD</sequence>
<dbReference type="InterPro" id="IPR001841">
    <property type="entry name" value="Znf_RING"/>
</dbReference>
<gene>
    <name evidence="11" type="ORF">L484_000879</name>
</gene>
<dbReference type="AlphaFoldDB" id="W9T1E8"/>
<evidence type="ECO:0000256" key="4">
    <source>
        <dbReference type="ARBA" id="ARBA00022723"/>
    </source>
</evidence>
<feature type="region of interest" description="Disordered" evidence="9">
    <location>
        <begin position="270"/>
        <end position="320"/>
    </location>
</feature>
<evidence type="ECO:0000313" key="11">
    <source>
        <dbReference type="EMBL" id="EXC35976.1"/>
    </source>
</evidence>
<evidence type="ECO:0000313" key="12">
    <source>
        <dbReference type="Proteomes" id="UP000030645"/>
    </source>
</evidence>
<dbReference type="InterPro" id="IPR013083">
    <property type="entry name" value="Znf_RING/FYVE/PHD"/>
</dbReference>
<comment type="catalytic activity">
    <reaction evidence="1">
        <text>S-ubiquitinyl-[E2 ubiquitin-conjugating enzyme]-L-cysteine + [acceptor protein]-L-lysine = [E2 ubiquitin-conjugating enzyme]-L-cysteine + N(6)-ubiquitinyl-[acceptor protein]-L-lysine.</text>
        <dbReference type="EC" id="2.3.2.27"/>
    </reaction>
</comment>
<evidence type="ECO:0000256" key="2">
    <source>
        <dbReference type="ARBA" id="ARBA00012483"/>
    </source>
</evidence>
<dbReference type="STRING" id="981085.W9T1E8"/>
<dbReference type="OrthoDB" id="8062037at2759"/>
<keyword evidence="12" id="KW-1185">Reference proteome</keyword>
<feature type="domain" description="RING-type" evidence="10">
    <location>
        <begin position="219"/>
        <end position="260"/>
    </location>
</feature>
<dbReference type="Proteomes" id="UP000030645">
    <property type="component" value="Unassembled WGS sequence"/>
</dbReference>
<feature type="compositionally biased region" description="Polar residues" evidence="9">
    <location>
        <begin position="275"/>
        <end position="286"/>
    </location>
</feature>
<name>W9T1E8_9ROSA</name>
<dbReference type="eggNOG" id="KOG0800">
    <property type="taxonomic scope" value="Eukaryota"/>
</dbReference>
<dbReference type="EC" id="2.3.2.27" evidence="2"/>
<dbReference type="KEGG" id="mnt:21384501"/>
<dbReference type="Gene3D" id="3.30.40.10">
    <property type="entry name" value="Zinc/RING finger domain, C3HC4 (zinc finger)"/>
    <property type="match status" value="1"/>
</dbReference>
<keyword evidence="7" id="KW-0862">Zinc</keyword>
<dbReference type="FunFam" id="3.30.40.10:FF:000022">
    <property type="entry name" value="E3 ubiquitin-protein ligase RING1-like"/>
    <property type="match status" value="1"/>
</dbReference>
<dbReference type="SMART" id="SM00184">
    <property type="entry name" value="RING"/>
    <property type="match status" value="1"/>
</dbReference>
<dbReference type="InterPro" id="IPR039525">
    <property type="entry name" value="RNF126-like_zinc-ribbon"/>
</dbReference>
<organism evidence="11 12">
    <name type="scientific">Morus notabilis</name>
    <dbReference type="NCBI Taxonomy" id="981085"/>
    <lineage>
        <taxon>Eukaryota</taxon>
        <taxon>Viridiplantae</taxon>
        <taxon>Streptophyta</taxon>
        <taxon>Embryophyta</taxon>
        <taxon>Tracheophyta</taxon>
        <taxon>Spermatophyta</taxon>
        <taxon>Magnoliopsida</taxon>
        <taxon>eudicotyledons</taxon>
        <taxon>Gunneridae</taxon>
        <taxon>Pentapetalae</taxon>
        <taxon>rosids</taxon>
        <taxon>fabids</taxon>
        <taxon>Rosales</taxon>
        <taxon>Moraceae</taxon>
        <taxon>Moreae</taxon>
        <taxon>Morus</taxon>
    </lineage>
</organism>
<evidence type="ECO:0000256" key="6">
    <source>
        <dbReference type="ARBA" id="ARBA00022786"/>
    </source>
</evidence>
<dbReference type="GO" id="GO:0008270">
    <property type="term" value="F:zinc ion binding"/>
    <property type="evidence" value="ECO:0007669"/>
    <property type="project" value="UniProtKB-KW"/>
</dbReference>